<organism evidence="4 5">
    <name type="scientific">Nitzschia inconspicua</name>
    <dbReference type="NCBI Taxonomy" id="303405"/>
    <lineage>
        <taxon>Eukaryota</taxon>
        <taxon>Sar</taxon>
        <taxon>Stramenopiles</taxon>
        <taxon>Ochrophyta</taxon>
        <taxon>Bacillariophyta</taxon>
        <taxon>Bacillariophyceae</taxon>
        <taxon>Bacillariophycidae</taxon>
        <taxon>Bacillariales</taxon>
        <taxon>Bacillariaceae</taxon>
        <taxon>Nitzschia</taxon>
    </lineage>
</organism>
<evidence type="ECO:0000313" key="5">
    <source>
        <dbReference type="Proteomes" id="UP000693970"/>
    </source>
</evidence>
<protein>
    <submittedName>
        <fullName evidence="4">Sulfatase-modifying factor</fullName>
    </submittedName>
</protein>
<feature type="coiled-coil region" evidence="1">
    <location>
        <begin position="451"/>
        <end position="485"/>
    </location>
</feature>
<dbReference type="AlphaFoldDB" id="A0A9K3M155"/>
<evidence type="ECO:0000259" key="3">
    <source>
        <dbReference type="Pfam" id="PF03781"/>
    </source>
</evidence>
<dbReference type="OrthoDB" id="659at2759"/>
<keyword evidence="2" id="KW-0732">Signal</keyword>
<dbReference type="Pfam" id="PF03781">
    <property type="entry name" value="FGE-sulfatase"/>
    <property type="match status" value="1"/>
</dbReference>
<accession>A0A9K3M155</accession>
<dbReference type="PANTHER" id="PTHR23150">
    <property type="entry name" value="SULFATASE MODIFYING FACTOR 1, 2"/>
    <property type="match status" value="1"/>
</dbReference>
<feature type="domain" description="Sulfatase-modifying factor enzyme-like" evidence="3">
    <location>
        <begin position="155"/>
        <end position="405"/>
    </location>
</feature>
<proteinExistence type="predicted"/>
<comment type="caution">
    <text evidence="4">The sequence shown here is derived from an EMBL/GenBank/DDBJ whole genome shotgun (WGS) entry which is preliminary data.</text>
</comment>
<dbReference type="PANTHER" id="PTHR23150:SF19">
    <property type="entry name" value="FORMYLGLYCINE-GENERATING ENZYME"/>
    <property type="match status" value="1"/>
</dbReference>
<name>A0A9K3M155_9STRA</name>
<keyword evidence="1" id="KW-0175">Coiled coil</keyword>
<reference evidence="4" key="2">
    <citation type="submission" date="2021-04" db="EMBL/GenBank/DDBJ databases">
        <authorList>
            <person name="Podell S."/>
        </authorList>
    </citation>
    <scope>NUCLEOTIDE SEQUENCE</scope>
    <source>
        <strain evidence="4">Hildebrandi</strain>
    </source>
</reference>
<reference evidence="4" key="1">
    <citation type="journal article" date="2021" name="Sci. Rep.">
        <title>Diploid genomic architecture of Nitzschia inconspicua, an elite biomass production diatom.</title>
        <authorList>
            <person name="Oliver A."/>
            <person name="Podell S."/>
            <person name="Pinowska A."/>
            <person name="Traller J.C."/>
            <person name="Smith S.R."/>
            <person name="McClure R."/>
            <person name="Beliaev A."/>
            <person name="Bohutskyi P."/>
            <person name="Hill E.A."/>
            <person name="Rabines A."/>
            <person name="Zheng H."/>
            <person name="Allen L.Z."/>
            <person name="Kuo A."/>
            <person name="Grigoriev I.V."/>
            <person name="Allen A.E."/>
            <person name="Hazlebeck D."/>
            <person name="Allen E.E."/>
        </authorList>
    </citation>
    <scope>NUCLEOTIDE SEQUENCE</scope>
    <source>
        <strain evidence="4">Hildebrandi</strain>
    </source>
</reference>
<evidence type="ECO:0000313" key="4">
    <source>
        <dbReference type="EMBL" id="KAG7372124.1"/>
    </source>
</evidence>
<gene>
    <name evidence="4" type="ORF">IV203_018267</name>
</gene>
<sequence length="486" mass="55435">MKSLLLSTFFSLLIAPISSLLATPNDAHVTTNTNNHNGDDDEWGANLEDHPDPNDEHYDGMIYVGKHDDIGRRLGFDVDNGFRYIFGTSFDDSHKEIEEKDLLHHPLRPVHDIPEHEREQVLKQRRHKTLTAATAEGKIVPKPFGYVEEHPLDGGAVPPKVVHVDPFFLDETPVTNKDFGKFVRATYYETEAEKYGWSFVLETMVDPSTRSDNDLDHEADPDAEHWVAVAGAYWRQPEGPKSSYKYRENHPVVHVSHRDAAEYCKWVGKRLPGEREWEAAARAGHYGPSNRTLFAWGDADDDWELASKHANLWGPGAFPTENNAMDGFRATSPVKNYPPNALGFYDMTGNVWEWQRGGKHKARIVRGGSFVDSLDGSFNHAATLGARSTVHGTTTTANIGFRCAKAPKRRTEYHYVYHDEEVQGQLAVEDQFGRRDTLPMQGWEDQYSWDNEDEEELDDEAMINMQRQERKKKKVVKKRELFSNEL</sequence>
<evidence type="ECO:0000256" key="2">
    <source>
        <dbReference type="SAM" id="SignalP"/>
    </source>
</evidence>
<keyword evidence="5" id="KW-1185">Reference proteome</keyword>
<dbReference type="EMBL" id="JAGRRH010000003">
    <property type="protein sequence ID" value="KAG7372124.1"/>
    <property type="molecule type" value="Genomic_DNA"/>
</dbReference>
<dbReference type="InterPro" id="IPR051043">
    <property type="entry name" value="Sulfatase_Mod_Factor_Kinase"/>
</dbReference>
<evidence type="ECO:0000256" key="1">
    <source>
        <dbReference type="SAM" id="Coils"/>
    </source>
</evidence>
<feature type="signal peptide" evidence="2">
    <location>
        <begin position="1"/>
        <end position="19"/>
    </location>
</feature>
<dbReference type="Proteomes" id="UP000693970">
    <property type="component" value="Unassembled WGS sequence"/>
</dbReference>
<feature type="chain" id="PRO_5039887855" evidence="2">
    <location>
        <begin position="20"/>
        <end position="486"/>
    </location>
</feature>
<dbReference type="GO" id="GO:0120147">
    <property type="term" value="F:formylglycine-generating oxidase activity"/>
    <property type="evidence" value="ECO:0007669"/>
    <property type="project" value="TreeGrafter"/>
</dbReference>
<dbReference type="InterPro" id="IPR005532">
    <property type="entry name" value="SUMF_dom"/>
</dbReference>